<dbReference type="InterPro" id="IPR043519">
    <property type="entry name" value="NT_sf"/>
</dbReference>
<keyword evidence="1" id="KW-0808">Transferase</keyword>
<dbReference type="EMBL" id="CP017141">
    <property type="protein sequence ID" value="AOM78744.1"/>
    <property type="molecule type" value="Genomic_DNA"/>
</dbReference>
<dbReference type="GO" id="GO:0016779">
    <property type="term" value="F:nucleotidyltransferase activity"/>
    <property type="evidence" value="ECO:0007669"/>
    <property type="project" value="UniProtKB-KW"/>
</dbReference>
<dbReference type="Pfam" id="PF04439">
    <property type="entry name" value="Adenyl_transf"/>
    <property type="match status" value="1"/>
</dbReference>
<dbReference type="InterPro" id="IPR007530">
    <property type="entry name" value="Aminoglycoside_adenylylTfrase"/>
</dbReference>
<protein>
    <submittedName>
        <fullName evidence="1">Aminoglycoside adenylyltransferase</fullName>
    </submittedName>
</protein>
<dbReference type="KEGG" id="psty:BFS30_17120"/>
<dbReference type="SUPFAM" id="SSF81301">
    <property type="entry name" value="Nucleotidyltransferase"/>
    <property type="match status" value="1"/>
</dbReference>
<dbReference type="Proteomes" id="UP000094313">
    <property type="component" value="Chromosome"/>
</dbReference>
<dbReference type="AlphaFoldDB" id="A0A1D7QJ93"/>
<dbReference type="SUPFAM" id="SSF81631">
    <property type="entry name" value="PAP/OAS1 substrate-binding domain"/>
    <property type="match status" value="1"/>
</dbReference>
<dbReference type="RefSeq" id="WP_069380408.1">
    <property type="nucleotide sequence ID" value="NZ_CP017141.1"/>
</dbReference>
<name>A0A1D7QJ93_9SPHI</name>
<organism evidence="1 2">
    <name type="scientific">Pedobacter steynii</name>
    <dbReference type="NCBI Taxonomy" id="430522"/>
    <lineage>
        <taxon>Bacteria</taxon>
        <taxon>Pseudomonadati</taxon>
        <taxon>Bacteroidota</taxon>
        <taxon>Sphingobacteriia</taxon>
        <taxon>Sphingobacteriales</taxon>
        <taxon>Sphingobacteriaceae</taxon>
        <taxon>Pedobacter</taxon>
    </lineage>
</organism>
<keyword evidence="2" id="KW-1185">Reference proteome</keyword>
<proteinExistence type="predicted"/>
<dbReference type="OrthoDB" id="9776406at2"/>
<dbReference type="NCBIfam" id="NF033387">
    <property type="entry name" value="ANT_6_aadS"/>
    <property type="match status" value="1"/>
</dbReference>
<reference evidence="1 2" key="1">
    <citation type="submission" date="2016-08" db="EMBL/GenBank/DDBJ databases">
        <authorList>
            <person name="Seilhamer J.J."/>
        </authorList>
    </citation>
    <scope>NUCLEOTIDE SEQUENCE [LARGE SCALE GENOMIC DNA]</scope>
    <source>
        <strain evidence="1 2">DX4</strain>
    </source>
</reference>
<gene>
    <name evidence="1" type="ORF">BFS30_17120</name>
</gene>
<accession>A0A1D7QJ93</accession>
<dbReference type="Gene3D" id="1.20.120.330">
    <property type="entry name" value="Nucleotidyltransferases domain 2"/>
    <property type="match status" value="1"/>
</dbReference>
<keyword evidence="1" id="KW-0548">Nucleotidyltransferase</keyword>
<evidence type="ECO:0000313" key="2">
    <source>
        <dbReference type="Proteomes" id="UP000094313"/>
    </source>
</evidence>
<dbReference type="Gene3D" id="3.30.460.10">
    <property type="entry name" value="Beta Polymerase, domain 2"/>
    <property type="match status" value="1"/>
</dbReference>
<evidence type="ECO:0000313" key="1">
    <source>
        <dbReference type="EMBL" id="AOM78744.1"/>
    </source>
</evidence>
<sequence>MDSRDQKLQQILEWATANDDVRAMLLTSSLVNPYAPVDQFSDLDIELVFSDLQKVLNDDGWLSHFGKVVAKIAEPETVFNGKHAMRMVLYDDYVKVDFKLYSVSKFREDVENDELPEDWDIGYKVLVDKDRLTADLKPASHQVSLIKRPTAAEFEQKLNDFWWDMTYVAKCLARDNIFYAKFMSEDNMRTGYLVPIIEWYIAVDHGWNMTTNKHGRLFKKYLSPEIWQKIEATFSGSDIQDNWRALIAYADLVRELGTTLADKLSYSYPGELENNIRQYLVFVKASK</sequence>